<dbReference type="OrthoDB" id="534912at2759"/>
<comment type="similarity">
    <text evidence="2">Belongs to the ammonia transporter channel (TC 1.A.11.2) family.</text>
</comment>
<evidence type="ECO:0000313" key="11">
    <source>
        <dbReference type="Proteomes" id="UP000886523"/>
    </source>
</evidence>
<evidence type="ECO:0000256" key="2">
    <source>
        <dbReference type="ARBA" id="ARBA00005887"/>
    </source>
</evidence>
<comment type="subcellular location">
    <subcellularLocation>
        <location evidence="1">Membrane</location>
        <topology evidence="1">Multi-pass membrane protein</topology>
    </subcellularLocation>
</comment>
<keyword evidence="6 8" id="KW-0472">Membrane</keyword>
<dbReference type="GO" id="GO:0008519">
    <property type="term" value="F:ammonium channel activity"/>
    <property type="evidence" value="ECO:0007669"/>
    <property type="project" value="InterPro"/>
</dbReference>
<dbReference type="PANTHER" id="PTHR43029:SF10">
    <property type="entry name" value="AMMONIUM TRANSPORTER MEP2"/>
    <property type="match status" value="1"/>
</dbReference>
<evidence type="ECO:0000256" key="5">
    <source>
        <dbReference type="ARBA" id="ARBA00022989"/>
    </source>
</evidence>
<keyword evidence="4 8" id="KW-0812">Transmembrane</keyword>
<dbReference type="GO" id="GO:0005886">
    <property type="term" value="C:plasma membrane"/>
    <property type="evidence" value="ECO:0007669"/>
    <property type="project" value="TreeGrafter"/>
</dbReference>
<evidence type="ECO:0000256" key="7">
    <source>
        <dbReference type="ARBA" id="ARBA00023177"/>
    </source>
</evidence>
<name>A0A9P6AGW9_9AGAM</name>
<comment type="caution">
    <text evidence="10">The sequence shown here is derived from an EMBL/GenBank/DDBJ whole genome shotgun (WGS) entry which is preliminary data.</text>
</comment>
<feature type="transmembrane region" description="Helical" evidence="8">
    <location>
        <begin position="129"/>
        <end position="147"/>
    </location>
</feature>
<evidence type="ECO:0000313" key="10">
    <source>
        <dbReference type="EMBL" id="KAF9505110.1"/>
    </source>
</evidence>
<evidence type="ECO:0000256" key="4">
    <source>
        <dbReference type="ARBA" id="ARBA00022692"/>
    </source>
</evidence>
<protein>
    <recommendedName>
        <fullName evidence="9">Ammonium transporter AmtB-like domain-containing protein</fullName>
    </recommendedName>
</protein>
<dbReference type="SUPFAM" id="SSF111352">
    <property type="entry name" value="Ammonium transporter"/>
    <property type="match status" value="1"/>
</dbReference>
<dbReference type="InterPro" id="IPR001905">
    <property type="entry name" value="Ammonium_transpt"/>
</dbReference>
<dbReference type="InterPro" id="IPR029020">
    <property type="entry name" value="Ammonium/urea_transptr"/>
</dbReference>
<reference evidence="10" key="1">
    <citation type="journal article" date="2020" name="Nat. Commun.">
        <title>Large-scale genome sequencing of mycorrhizal fungi provides insights into the early evolution of symbiotic traits.</title>
        <authorList>
            <person name="Miyauchi S."/>
            <person name="Kiss E."/>
            <person name="Kuo A."/>
            <person name="Drula E."/>
            <person name="Kohler A."/>
            <person name="Sanchez-Garcia M."/>
            <person name="Morin E."/>
            <person name="Andreopoulos B."/>
            <person name="Barry K.W."/>
            <person name="Bonito G."/>
            <person name="Buee M."/>
            <person name="Carver A."/>
            <person name="Chen C."/>
            <person name="Cichocki N."/>
            <person name="Clum A."/>
            <person name="Culley D."/>
            <person name="Crous P.W."/>
            <person name="Fauchery L."/>
            <person name="Girlanda M."/>
            <person name="Hayes R.D."/>
            <person name="Keri Z."/>
            <person name="LaButti K."/>
            <person name="Lipzen A."/>
            <person name="Lombard V."/>
            <person name="Magnuson J."/>
            <person name="Maillard F."/>
            <person name="Murat C."/>
            <person name="Nolan M."/>
            <person name="Ohm R.A."/>
            <person name="Pangilinan J."/>
            <person name="Pereira M.F."/>
            <person name="Perotto S."/>
            <person name="Peter M."/>
            <person name="Pfister S."/>
            <person name="Riley R."/>
            <person name="Sitrit Y."/>
            <person name="Stielow J.B."/>
            <person name="Szollosi G."/>
            <person name="Zifcakova L."/>
            <person name="Stursova M."/>
            <person name="Spatafora J.W."/>
            <person name="Tedersoo L."/>
            <person name="Vaario L.M."/>
            <person name="Yamada A."/>
            <person name="Yan M."/>
            <person name="Wang P."/>
            <person name="Xu J."/>
            <person name="Bruns T."/>
            <person name="Baldrian P."/>
            <person name="Vilgalys R."/>
            <person name="Dunand C."/>
            <person name="Henrissat B."/>
            <person name="Grigoriev I.V."/>
            <person name="Hibbett D."/>
            <person name="Nagy L.G."/>
            <person name="Martin F.M."/>
        </authorList>
    </citation>
    <scope>NUCLEOTIDE SEQUENCE</scope>
    <source>
        <strain evidence="10">UP504</strain>
    </source>
</reference>
<sequence>MEWTERGETLLFVATRRSWFSLLSTYFSCYAHSLGHRTIIPPTSVANKSRTLSIMFLDIREQLLCVVATPVEAPISLSSGVPRCAASGTRFLNATLMHPATLGAGILWSDWNGFSGGDLYAANTDAGAAVLNTNIATAMSALVWIMWNTIYYKKPSVLGRVNDMITGLAAISPAAGVVAGWGAIIIGIGLR</sequence>
<keyword evidence="11" id="KW-1185">Reference proteome</keyword>
<evidence type="ECO:0000256" key="6">
    <source>
        <dbReference type="ARBA" id="ARBA00023136"/>
    </source>
</evidence>
<dbReference type="Proteomes" id="UP000886523">
    <property type="component" value="Unassembled WGS sequence"/>
</dbReference>
<dbReference type="Pfam" id="PF00909">
    <property type="entry name" value="Ammonium_transp"/>
    <property type="match status" value="1"/>
</dbReference>
<keyword evidence="5 8" id="KW-1133">Transmembrane helix</keyword>
<dbReference type="InterPro" id="IPR024041">
    <property type="entry name" value="NH4_transpt_AmtB-like_dom"/>
</dbReference>
<evidence type="ECO:0000256" key="1">
    <source>
        <dbReference type="ARBA" id="ARBA00004141"/>
    </source>
</evidence>
<feature type="transmembrane region" description="Helical" evidence="8">
    <location>
        <begin position="167"/>
        <end position="190"/>
    </location>
</feature>
<organism evidence="10 11">
    <name type="scientific">Hydnum rufescens UP504</name>
    <dbReference type="NCBI Taxonomy" id="1448309"/>
    <lineage>
        <taxon>Eukaryota</taxon>
        <taxon>Fungi</taxon>
        <taxon>Dikarya</taxon>
        <taxon>Basidiomycota</taxon>
        <taxon>Agaricomycotina</taxon>
        <taxon>Agaricomycetes</taxon>
        <taxon>Cantharellales</taxon>
        <taxon>Hydnaceae</taxon>
        <taxon>Hydnum</taxon>
    </lineage>
</organism>
<dbReference type="Gene3D" id="1.10.3430.10">
    <property type="entry name" value="Ammonium transporter AmtB like domains"/>
    <property type="match status" value="1"/>
</dbReference>
<evidence type="ECO:0000256" key="3">
    <source>
        <dbReference type="ARBA" id="ARBA00022448"/>
    </source>
</evidence>
<proteinExistence type="inferred from homology"/>
<accession>A0A9P6AGW9</accession>
<keyword evidence="7" id="KW-0924">Ammonia transport</keyword>
<gene>
    <name evidence="10" type="ORF">BS47DRAFT_1400720</name>
</gene>
<evidence type="ECO:0000256" key="8">
    <source>
        <dbReference type="SAM" id="Phobius"/>
    </source>
</evidence>
<dbReference type="EMBL" id="MU129174">
    <property type="protein sequence ID" value="KAF9505110.1"/>
    <property type="molecule type" value="Genomic_DNA"/>
</dbReference>
<evidence type="ECO:0000259" key="9">
    <source>
        <dbReference type="Pfam" id="PF00909"/>
    </source>
</evidence>
<feature type="domain" description="Ammonium transporter AmtB-like" evidence="9">
    <location>
        <begin position="100"/>
        <end position="188"/>
    </location>
</feature>
<dbReference type="PANTHER" id="PTHR43029">
    <property type="entry name" value="AMMONIUM TRANSPORTER MEP2"/>
    <property type="match status" value="1"/>
</dbReference>
<dbReference type="AlphaFoldDB" id="A0A9P6AGW9"/>
<keyword evidence="3" id="KW-0813">Transport</keyword>